<sequence length="136" mass="15261">MTLPAAWSLQVGLRAHLSADLDLATLLGTPSRLYDRVPDDAVFPLLTLGESRISPLDGDVKGMVHDVRINAFSRWGGRKEVRLLTDHLHTALHDRTFPIEGYRVVSSRFVFADLFRRPDGDTYQAVSRYRIVTSVA</sequence>
<dbReference type="InterPro" id="IPR021508">
    <property type="entry name" value="Gp17-like"/>
</dbReference>
<dbReference type="Gene3D" id="3.30.2000.30">
    <property type="match status" value="1"/>
</dbReference>
<dbReference type="Proteomes" id="UP000001302">
    <property type="component" value="Chromosome"/>
</dbReference>
<dbReference type="InterPro" id="IPR053745">
    <property type="entry name" value="Viral_Tail_Comp_sf"/>
</dbReference>
<protein>
    <submittedName>
        <fullName evidence="1">Gene transfer agent-like protein</fullName>
    </submittedName>
</protein>
<keyword evidence="2" id="KW-1185">Reference proteome</keyword>
<dbReference type="EMBL" id="CP002156">
    <property type="protein sequence ID" value="ADM09674.1"/>
    <property type="molecule type" value="Genomic_DNA"/>
</dbReference>
<gene>
    <name evidence="1" type="ordered locus">PB2503_08094</name>
</gene>
<dbReference type="AlphaFoldDB" id="E0THR7"/>
<reference evidence="2" key="1">
    <citation type="submission" date="2010-08" db="EMBL/GenBank/DDBJ databases">
        <title>Genome sequence of Parvularcula bermudensis HTCC2503.</title>
        <authorList>
            <person name="Kang D.-M."/>
            <person name="Oh H.-M."/>
            <person name="Cho J.-C."/>
        </authorList>
    </citation>
    <scope>NUCLEOTIDE SEQUENCE [LARGE SCALE GENOMIC DNA]</scope>
    <source>
        <strain evidence="2">ATCC BAA-594 / HTCC2503 / KCTC 12087</strain>
    </source>
</reference>
<accession>E0THR7</accession>
<dbReference type="STRING" id="314260.PB2503_08094"/>
<evidence type="ECO:0000313" key="2">
    <source>
        <dbReference type="Proteomes" id="UP000001302"/>
    </source>
</evidence>
<dbReference type="OrthoDB" id="7630456at2"/>
<dbReference type="HOGENOM" id="CLU_126531_2_0_5"/>
<reference evidence="1 2" key="2">
    <citation type="journal article" date="2011" name="J. Bacteriol.">
        <title>Complete genome sequence of strain HTCC2503T of Parvularcula bermudensis, the type species of the order "Parvularculales" in the class Alphaproteobacteria.</title>
        <authorList>
            <person name="Oh H.M."/>
            <person name="Kang I."/>
            <person name="Vergin K.L."/>
            <person name="Kang D."/>
            <person name="Rhee K.H."/>
            <person name="Giovannoni S.J."/>
            <person name="Cho J.C."/>
        </authorList>
    </citation>
    <scope>NUCLEOTIDE SEQUENCE [LARGE SCALE GENOMIC DNA]</scope>
    <source>
        <strain evidence="2">ATCC BAA-594 / HTCC2503 / KCTC 12087</strain>
    </source>
</reference>
<dbReference type="KEGG" id="pbr:PB2503_08094"/>
<name>E0THR7_PARBH</name>
<evidence type="ECO:0000313" key="1">
    <source>
        <dbReference type="EMBL" id="ADM09674.1"/>
    </source>
</evidence>
<dbReference type="Pfam" id="PF11367">
    <property type="entry name" value="Tail_completion_gp17"/>
    <property type="match status" value="1"/>
</dbReference>
<organism evidence="1 2">
    <name type="scientific">Parvularcula bermudensis (strain ATCC BAA-594 / HTCC2503 / KCTC 12087)</name>
    <dbReference type="NCBI Taxonomy" id="314260"/>
    <lineage>
        <taxon>Bacteria</taxon>
        <taxon>Pseudomonadati</taxon>
        <taxon>Pseudomonadota</taxon>
        <taxon>Alphaproteobacteria</taxon>
        <taxon>Parvularculales</taxon>
        <taxon>Parvularculaceae</taxon>
        <taxon>Parvularcula</taxon>
    </lineage>
</organism>
<dbReference type="RefSeq" id="WP_013300648.1">
    <property type="nucleotide sequence ID" value="NC_014414.1"/>
</dbReference>
<proteinExistence type="predicted"/>